<dbReference type="AlphaFoldDB" id="A0A6V7UAP8"/>
<proteinExistence type="predicted"/>
<name>A0A6V7UAP8_MELEN</name>
<sequence length="42" mass="5082">MRFKVLIVNFCTNKNRARRSKIKIHTPLIIYLCTRLYISDLE</sequence>
<reference evidence="1 2" key="1">
    <citation type="submission" date="2020-08" db="EMBL/GenBank/DDBJ databases">
        <authorList>
            <person name="Koutsovoulos G."/>
            <person name="Danchin GJ E."/>
        </authorList>
    </citation>
    <scope>NUCLEOTIDE SEQUENCE [LARGE SCALE GENOMIC DNA]</scope>
</reference>
<dbReference type="EMBL" id="CAJEWN010000048">
    <property type="protein sequence ID" value="CAD2151645.1"/>
    <property type="molecule type" value="Genomic_DNA"/>
</dbReference>
<evidence type="ECO:0000313" key="2">
    <source>
        <dbReference type="Proteomes" id="UP000580250"/>
    </source>
</evidence>
<accession>A0A6V7UAP8</accession>
<protein>
    <submittedName>
        <fullName evidence="1">Uncharacterized protein</fullName>
    </submittedName>
</protein>
<comment type="caution">
    <text evidence="1">The sequence shown here is derived from an EMBL/GenBank/DDBJ whole genome shotgun (WGS) entry which is preliminary data.</text>
</comment>
<dbReference type="Proteomes" id="UP000580250">
    <property type="component" value="Unassembled WGS sequence"/>
</dbReference>
<organism evidence="1 2">
    <name type="scientific">Meloidogyne enterolobii</name>
    <name type="common">Root-knot nematode worm</name>
    <name type="synonym">Meloidogyne mayaguensis</name>
    <dbReference type="NCBI Taxonomy" id="390850"/>
    <lineage>
        <taxon>Eukaryota</taxon>
        <taxon>Metazoa</taxon>
        <taxon>Ecdysozoa</taxon>
        <taxon>Nematoda</taxon>
        <taxon>Chromadorea</taxon>
        <taxon>Rhabditida</taxon>
        <taxon>Tylenchina</taxon>
        <taxon>Tylenchomorpha</taxon>
        <taxon>Tylenchoidea</taxon>
        <taxon>Meloidogynidae</taxon>
        <taxon>Meloidogyninae</taxon>
        <taxon>Meloidogyne</taxon>
    </lineage>
</organism>
<evidence type="ECO:0000313" key="1">
    <source>
        <dbReference type="EMBL" id="CAD2151645.1"/>
    </source>
</evidence>
<gene>
    <name evidence="1" type="ORF">MENT_LOCUS10486</name>
</gene>